<evidence type="ECO:0000313" key="2">
    <source>
        <dbReference type="Proteomes" id="UP001148312"/>
    </source>
</evidence>
<dbReference type="RefSeq" id="XP_056792619.1">
    <property type="nucleotide sequence ID" value="XM_056932660.1"/>
</dbReference>
<keyword evidence="2" id="KW-1185">Reference proteome</keyword>
<dbReference type="Proteomes" id="UP001148312">
    <property type="component" value="Unassembled WGS sequence"/>
</dbReference>
<reference evidence="1" key="2">
    <citation type="journal article" date="2023" name="IMA Fungus">
        <title>Comparative genomic study of the Penicillium genus elucidates a diverse pangenome and 15 lateral gene transfer events.</title>
        <authorList>
            <person name="Petersen C."/>
            <person name="Sorensen T."/>
            <person name="Nielsen M.R."/>
            <person name="Sondergaard T.E."/>
            <person name="Sorensen J.L."/>
            <person name="Fitzpatrick D.A."/>
            <person name="Frisvad J.C."/>
            <person name="Nielsen K.L."/>
        </authorList>
    </citation>
    <scope>NUCLEOTIDE SEQUENCE</scope>
    <source>
        <strain evidence="1">IBT 30728</strain>
    </source>
</reference>
<organism evidence="1 2">
    <name type="scientific">Penicillium diatomitis</name>
    <dbReference type="NCBI Taxonomy" id="2819901"/>
    <lineage>
        <taxon>Eukaryota</taxon>
        <taxon>Fungi</taxon>
        <taxon>Dikarya</taxon>
        <taxon>Ascomycota</taxon>
        <taxon>Pezizomycotina</taxon>
        <taxon>Eurotiomycetes</taxon>
        <taxon>Eurotiomycetidae</taxon>
        <taxon>Eurotiales</taxon>
        <taxon>Aspergillaceae</taxon>
        <taxon>Penicillium</taxon>
    </lineage>
</organism>
<sequence length="71" mass="7863">MAIGGVLLSVHYQWTTGYWILDTGYWILDTGLTWQAGTQTSNPTAINHGFLESSALQVATWSASPHLELQR</sequence>
<comment type="caution">
    <text evidence="1">The sequence shown here is derived from an EMBL/GenBank/DDBJ whole genome shotgun (WGS) entry which is preliminary data.</text>
</comment>
<dbReference type="AlphaFoldDB" id="A0A9W9XFU8"/>
<name>A0A9W9XFU8_9EURO</name>
<protein>
    <submittedName>
        <fullName evidence="1">Uncharacterized protein</fullName>
    </submittedName>
</protein>
<dbReference type="EMBL" id="JAPWDQ010000003">
    <property type="protein sequence ID" value="KAJ5491490.1"/>
    <property type="molecule type" value="Genomic_DNA"/>
</dbReference>
<dbReference type="GeneID" id="81622909"/>
<accession>A0A9W9XFU8</accession>
<evidence type="ECO:0000313" key="1">
    <source>
        <dbReference type="EMBL" id="KAJ5491490.1"/>
    </source>
</evidence>
<proteinExistence type="predicted"/>
<gene>
    <name evidence="1" type="ORF">N7539_003057</name>
</gene>
<reference evidence="1" key="1">
    <citation type="submission" date="2022-12" db="EMBL/GenBank/DDBJ databases">
        <authorList>
            <person name="Petersen C."/>
        </authorList>
    </citation>
    <scope>NUCLEOTIDE SEQUENCE</scope>
    <source>
        <strain evidence="1">IBT 30728</strain>
    </source>
</reference>